<gene>
    <name evidence="2" type="ORF">SAMN05216202_1300</name>
</gene>
<feature type="region of interest" description="Disordered" evidence="1">
    <location>
        <begin position="27"/>
        <end position="95"/>
    </location>
</feature>
<feature type="region of interest" description="Disordered" evidence="1">
    <location>
        <begin position="147"/>
        <end position="193"/>
    </location>
</feature>
<dbReference type="OrthoDB" id="7007708at2"/>
<dbReference type="AlphaFoldDB" id="A0A1H2MAN4"/>
<evidence type="ECO:0000313" key="3">
    <source>
        <dbReference type="Proteomes" id="UP000198600"/>
    </source>
</evidence>
<proteinExistence type="predicted"/>
<protein>
    <submittedName>
        <fullName evidence="2">Uncharacterized protein</fullName>
    </submittedName>
</protein>
<sequence length="291" mass="31373">MHSTSIDSRNRYPDSFSSSSLENVADKAYGEGYQHGQQDARGAGRSLQAADARPQGSHFSGAHSASGGFDYQMPQVPQMRNFTGPGAFQAPSTHDFLNGMQSHAQATSPSNPMMQMFNSLISLLNMLKSQLFGAGPEQGQVIQPCPGHTHPQPTHPWHPGHGQAGTFPPGHHHPAPGHGRPPRNEFSGQSDASVAQALQNSFGTFEDPQKPGYISEKSLKAVADRPYPSGDFSKDRDTLLAREYLMRPALLGLSDKHSSTGQYDGLIDRKNLQIAAGVAQGNSNPYYGDRP</sequence>
<dbReference type="EMBL" id="LT629802">
    <property type="protein sequence ID" value="SDU89998.1"/>
    <property type="molecule type" value="Genomic_DNA"/>
</dbReference>
<reference evidence="3" key="1">
    <citation type="submission" date="2016-10" db="EMBL/GenBank/DDBJ databases">
        <authorList>
            <person name="Varghese N."/>
            <person name="Submissions S."/>
        </authorList>
    </citation>
    <scope>NUCLEOTIDE SEQUENCE [LARGE SCALE GENOMIC DNA]</scope>
    <source>
        <strain evidence="3">LMG 2223</strain>
    </source>
</reference>
<accession>A0A1H2MAN4</accession>
<dbReference type="Proteomes" id="UP000198600">
    <property type="component" value="Chromosome I"/>
</dbReference>
<feature type="compositionally biased region" description="Low complexity" evidence="1">
    <location>
        <begin position="56"/>
        <end position="69"/>
    </location>
</feature>
<evidence type="ECO:0000313" key="2">
    <source>
        <dbReference type="EMBL" id="SDU89998.1"/>
    </source>
</evidence>
<name>A0A1H2MAN4_9PSED</name>
<feature type="region of interest" description="Disordered" evidence="1">
    <location>
        <begin position="1"/>
        <end position="20"/>
    </location>
</feature>
<dbReference type="RefSeq" id="WP_130909159.1">
    <property type="nucleotide sequence ID" value="NZ_LS483433.1"/>
</dbReference>
<keyword evidence="3" id="KW-1185">Reference proteome</keyword>
<feature type="compositionally biased region" description="Low complexity" evidence="1">
    <location>
        <begin position="147"/>
        <end position="161"/>
    </location>
</feature>
<organism evidence="2 3">
    <name type="scientific">Pseudomonas mucidolens</name>
    <dbReference type="NCBI Taxonomy" id="46679"/>
    <lineage>
        <taxon>Bacteria</taxon>
        <taxon>Pseudomonadati</taxon>
        <taxon>Pseudomonadota</taxon>
        <taxon>Gammaproteobacteria</taxon>
        <taxon>Pseudomonadales</taxon>
        <taxon>Pseudomonadaceae</taxon>
        <taxon>Pseudomonas</taxon>
    </lineage>
</organism>
<evidence type="ECO:0000256" key="1">
    <source>
        <dbReference type="SAM" id="MobiDB-lite"/>
    </source>
</evidence>